<dbReference type="InterPro" id="IPR036872">
    <property type="entry name" value="CH_dom_sf"/>
</dbReference>
<comment type="caution">
    <text evidence="4">The sequence shown here is derived from an EMBL/GenBank/DDBJ whole genome shotgun (WGS) entry which is preliminary data.</text>
</comment>
<evidence type="ECO:0000313" key="5">
    <source>
        <dbReference type="Proteomes" id="UP001521116"/>
    </source>
</evidence>
<feature type="coiled-coil region" evidence="1">
    <location>
        <begin position="565"/>
        <end position="644"/>
    </location>
</feature>
<dbReference type="SUPFAM" id="SSF116907">
    <property type="entry name" value="Hook domain"/>
    <property type="match status" value="1"/>
</dbReference>
<dbReference type="InterPro" id="IPR043936">
    <property type="entry name" value="HOOK_N"/>
</dbReference>
<keyword evidence="1" id="KW-0175">Coiled coil</keyword>
<feature type="compositionally biased region" description="Basic and acidic residues" evidence="2">
    <location>
        <begin position="306"/>
        <end position="318"/>
    </location>
</feature>
<proteinExistence type="predicted"/>
<gene>
    <name evidence="4" type="ORF">SLS56_008782</name>
</gene>
<dbReference type="Pfam" id="PF19047">
    <property type="entry name" value="HOOK_N"/>
    <property type="match status" value="1"/>
</dbReference>
<organism evidence="4 5">
    <name type="scientific">Neofusicoccum ribis</name>
    <dbReference type="NCBI Taxonomy" id="45134"/>
    <lineage>
        <taxon>Eukaryota</taxon>
        <taxon>Fungi</taxon>
        <taxon>Dikarya</taxon>
        <taxon>Ascomycota</taxon>
        <taxon>Pezizomycotina</taxon>
        <taxon>Dothideomycetes</taxon>
        <taxon>Dothideomycetes incertae sedis</taxon>
        <taxon>Botryosphaeriales</taxon>
        <taxon>Botryosphaeriaceae</taxon>
        <taxon>Neofusicoccum</taxon>
    </lineage>
</organism>
<feature type="region of interest" description="Disordered" evidence="2">
    <location>
        <begin position="297"/>
        <end position="318"/>
    </location>
</feature>
<sequence>MDATSPELEQALLECANNFGLAKPVKSWKDLHDGHLLWEMLKVLDPEHFTGELPESDTKTGESWISRWQNMKYIDKTMTTYLREVAMNEGLIRLLNPDLKAIAIDADVFHSQKVRAPAQVQHLELLLTDIVRKMLKGLLMLGFVSETANPILTNIVGKMQPADQGQLAIMAQTINVAIEKVMEPPKQEEPAESDIMSDSEAPLDRIQRDPELEREERLIIANQEIKRLKDKLAEITEDFDDERKKSARLDEELVEARLLQSNQNRRSDEDEVAELKLQADRDRDYISQLETDLEEARNLTESQGRQLERLKQDAETKQDLRDENQVLKAEKAELENKIKGMDNLRKKVTNLETQAKDNQRIQQQLQSLREDTQQLEQLKALTEKLKTMNEETMQTLSTTETDLFETKEVKSRLEQDLKGALQRLENASAMATRYQTENQQLEEKLRDLEDRATNVEGLGSLADQLKDEEIDTRSSRKSIILSTENADVDLLQQKIELLTARCQRVEEKYLDVFQENLGLQAALQDEQSLKEGSVKKQISIESEEIIRNLTKYYRDDPFVHQTTKLHAAEAEVKELTNKVHEISTQKMELQAKLAELEGTGKMDGASGADHQTMKENYEQLLAVHDDLQKHARKLDNELDDWKALLRHKLLNADVLRQEDVDTLQANEYKLLLEQLTLHREASDDESEQIKIAIASDVIKKLSTGLADLSSRDQRIADMESMIKTLKQNLERIKKEAGDKASVEVQKELQALQRENKLIMSAWYDMANRLQSNTVVLQRTKTETPKSWLGRQRMEASRGIAAGLGGIGASRSLIG</sequence>
<evidence type="ECO:0000259" key="3">
    <source>
        <dbReference type="Pfam" id="PF19047"/>
    </source>
</evidence>
<dbReference type="EMBL" id="JAJVDC020000136">
    <property type="protein sequence ID" value="KAL1622292.1"/>
    <property type="molecule type" value="Genomic_DNA"/>
</dbReference>
<evidence type="ECO:0000256" key="2">
    <source>
        <dbReference type="SAM" id="MobiDB-lite"/>
    </source>
</evidence>
<protein>
    <recommendedName>
        <fullName evidence="3">HOOK N-terminal domain-containing protein</fullName>
    </recommendedName>
</protein>
<evidence type="ECO:0000256" key="1">
    <source>
        <dbReference type="SAM" id="Coils"/>
    </source>
</evidence>
<feature type="domain" description="HOOK N-terminal" evidence="3">
    <location>
        <begin position="9"/>
        <end position="108"/>
    </location>
</feature>
<name>A0ABR3SJ56_9PEZI</name>
<reference evidence="4 5" key="1">
    <citation type="submission" date="2024-02" db="EMBL/GenBank/DDBJ databases">
        <title>De novo assembly and annotation of 12 fungi associated with fruit tree decline syndrome in Ontario, Canada.</title>
        <authorList>
            <person name="Sulman M."/>
            <person name="Ellouze W."/>
            <person name="Ilyukhin E."/>
        </authorList>
    </citation>
    <scope>NUCLEOTIDE SEQUENCE [LARGE SCALE GENOMIC DNA]</scope>
    <source>
        <strain evidence="4 5">M1-105</strain>
    </source>
</reference>
<dbReference type="Gene3D" id="1.10.418.10">
    <property type="entry name" value="Calponin-like domain"/>
    <property type="match status" value="1"/>
</dbReference>
<keyword evidence="5" id="KW-1185">Reference proteome</keyword>
<dbReference type="Proteomes" id="UP001521116">
    <property type="component" value="Unassembled WGS sequence"/>
</dbReference>
<feature type="region of interest" description="Disordered" evidence="2">
    <location>
        <begin position="184"/>
        <end position="205"/>
    </location>
</feature>
<accession>A0ABR3SJ56</accession>
<dbReference type="CDD" id="cd22211">
    <property type="entry name" value="HkD_SF"/>
    <property type="match status" value="1"/>
</dbReference>
<evidence type="ECO:0000313" key="4">
    <source>
        <dbReference type="EMBL" id="KAL1622292.1"/>
    </source>
</evidence>